<accession>A0A4V3V072</accession>
<dbReference type="Proteomes" id="UP000309450">
    <property type="component" value="Unassembled WGS sequence"/>
</dbReference>
<evidence type="ECO:0000313" key="2">
    <source>
        <dbReference type="Proteomes" id="UP000309450"/>
    </source>
</evidence>
<dbReference type="RefSeq" id="WP_136395536.1">
    <property type="nucleotide sequence ID" value="NZ_SSND01000004.1"/>
</dbReference>
<keyword evidence="2" id="KW-1185">Reference proteome</keyword>
<reference evidence="1 2" key="1">
    <citation type="submission" date="2019-04" db="EMBL/GenBank/DDBJ databases">
        <title>Draft genome sequence of Gemmobacter aestuarii sp. nov.</title>
        <authorList>
            <person name="Hameed A."/>
            <person name="Lin S.-Y."/>
            <person name="Shahina M."/>
            <person name="Lai W.-A."/>
            <person name="Young C.-C."/>
        </authorList>
    </citation>
    <scope>NUCLEOTIDE SEQUENCE [LARGE SCALE GENOMIC DNA]</scope>
    <source>
        <strain evidence="1 2">CC-PW-75</strain>
    </source>
</reference>
<protein>
    <submittedName>
        <fullName evidence="1">Uncharacterized protein</fullName>
    </submittedName>
</protein>
<dbReference type="EMBL" id="SSND01000004">
    <property type="protein sequence ID" value="THD82428.1"/>
    <property type="molecule type" value="Genomic_DNA"/>
</dbReference>
<evidence type="ECO:0000313" key="1">
    <source>
        <dbReference type="EMBL" id="THD82428.1"/>
    </source>
</evidence>
<dbReference type="AlphaFoldDB" id="A0A4V3V072"/>
<comment type="caution">
    <text evidence="1">The sequence shown here is derived from an EMBL/GenBank/DDBJ whole genome shotgun (WGS) entry which is preliminary data.</text>
</comment>
<gene>
    <name evidence="1" type="ORF">E7811_15405</name>
</gene>
<organism evidence="1 2">
    <name type="scientific">Aliigemmobacter aestuarii</name>
    <dbReference type="NCBI Taxonomy" id="1445661"/>
    <lineage>
        <taxon>Bacteria</taxon>
        <taxon>Pseudomonadati</taxon>
        <taxon>Pseudomonadota</taxon>
        <taxon>Alphaproteobacteria</taxon>
        <taxon>Rhodobacterales</taxon>
        <taxon>Paracoccaceae</taxon>
        <taxon>Aliigemmobacter</taxon>
    </lineage>
</organism>
<sequence>MKHRVKFIGGFAAFGRPMNCVQDVVPISSQDPMLPDTGFSPDVSNAAGGACSTAVYAQISGRVSEVMFAGREGAA</sequence>
<name>A0A4V3V072_9RHOB</name>
<proteinExistence type="predicted"/>